<organism evidence="2 3">
    <name type="scientific">Penicillium cosmopolitanum</name>
    <dbReference type="NCBI Taxonomy" id="1131564"/>
    <lineage>
        <taxon>Eukaryota</taxon>
        <taxon>Fungi</taxon>
        <taxon>Dikarya</taxon>
        <taxon>Ascomycota</taxon>
        <taxon>Pezizomycotina</taxon>
        <taxon>Eurotiomycetes</taxon>
        <taxon>Eurotiomycetidae</taxon>
        <taxon>Eurotiales</taxon>
        <taxon>Aspergillaceae</taxon>
        <taxon>Penicillium</taxon>
    </lineage>
</organism>
<dbReference type="EMBL" id="JAPZBU010000009">
    <property type="protein sequence ID" value="KAJ5385811.1"/>
    <property type="molecule type" value="Genomic_DNA"/>
</dbReference>
<dbReference type="AlphaFoldDB" id="A0A9W9VME6"/>
<evidence type="ECO:0000313" key="2">
    <source>
        <dbReference type="EMBL" id="KAJ5385811.1"/>
    </source>
</evidence>
<protein>
    <submittedName>
        <fullName evidence="2">Membrane transporter</fullName>
    </submittedName>
</protein>
<dbReference type="Proteomes" id="UP001147747">
    <property type="component" value="Unassembled WGS sequence"/>
</dbReference>
<dbReference type="OrthoDB" id="3936150at2759"/>
<keyword evidence="1" id="KW-1133">Transmembrane helix</keyword>
<name>A0A9W9VME6_9EURO</name>
<feature type="transmembrane region" description="Helical" evidence="1">
    <location>
        <begin position="78"/>
        <end position="96"/>
    </location>
</feature>
<dbReference type="Gene3D" id="1.20.1250.20">
    <property type="entry name" value="MFS general substrate transporter like domains"/>
    <property type="match status" value="1"/>
</dbReference>
<comment type="caution">
    <text evidence="2">The sequence shown here is derived from an EMBL/GenBank/DDBJ whole genome shotgun (WGS) entry which is preliminary data.</text>
</comment>
<feature type="transmembrane region" description="Helical" evidence="1">
    <location>
        <begin position="12"/>
        <end position="38"/>
    </location>
</feature>
<evidence type="ECO:0000313" key="3">
    <source>
        <dbReference type="Proteomes" id="UP001147747"/>
    </source>
</evidence>
<dbReference type="GeneID" id="81371969"/>
<dbReference type="SUPFAM" id="SSF103473">
    <property type="entry name" value="MFS general substrate transporter"/>
    <property type="match status" value="1"/>
</dbReference>
<proteinExistence type="predicted"/>
<keyword evidence="1" id="KW-0812">Transmembrane</keyword>
<dbReference type="RefSeq" id="XP_056483609.1">
    <property type="nucleotide sequence ID" value="XM_056632989.1"/>
</dbReference>
<accession>A0A9W9VME6</accession>
<gene>
    <name evidence="2" type="ORF">N7509_008352</name>
</gene>
<evidence type="ECO:0000256" key="1">
    <source>
        <dbReference type="SAM" id="Phobius"/>
    </source>
</evidence>
<reference evidence="2" key="1">
    <citation type="submission" date="2022-12" db="EMBL/GenBank/DDBJ databases">
        <authorList>
            <person name="Petersen C."/>
        </authorList>
    </citation>
    <scope>NUCLEOTIDE SEQUENCE</scope>
    <source>
        <strain evidence="2">IBT 29677</strain>
    </source>
</reference>
<keyword evidence="1" id="KW-0472">Membrane</keyword>
<sequence length="154" mass="17093">MTADFIGRRPAFNVTLLITGISGLVGAESPTFFAISLFCTVIRLRSSRNQPIDSAIFLKFTPTTHQYLLTMYSSTRSLTFGGLPLAIFFAQLFFRIHKTPKYLLGKGRDRETTELTVDHFEAVSARLQSSEPDETVSADSSPVSNNIIRRAVKA</sequence>
<keyword evidence="3" id="KW-1185">Reference proteome</keyword>
<dbReference type="InterPro" id="IPR036259">
    <property type="entry name" value="MFS_trans_sf"/>
</dbReference>
<reference evidence="2" key="2">
    <citation type="journal article" date="2023" name="IMA Fungus">
        <title>Comparative genomic study of the Penicillium genus elucidates a diverse pangenome and 15 lateral gene transfer events.</title>
        <authorList>
            <person name="Petersen C."/>
            <person name="Sorensen T."/>
            <person name="Nielsen M.R."/>
            <person name="Sondergaard T.E."/>
            <person name="Sorensen J.L."/>
            <person name="Fitzpatrick D.A."/>
            <person name="Frisvad J.C."/>
            <person name="Nielsen K.L."/>
        </authorList>
    </citation>
    <scope>NUCLEOTIDE SEQUENCE</scope>
    <source>
        <strain evidence="2">IBT 29677</strain>
    </source>
</reference>